<evidence type="ECO:0000313" key="5">
    <source>
        <dbReference type="EMBL" id="MCC8402728.1"/>
    </source>
</evidence>
<dbReference type="InterPro" id="IPR052158">
    <property type="entry name" value="INH-QAR"/>
</dbReference>
<sequence length="324" mass="35597">MHRIGYFLTDGFQVMAIGTQTVFEIANVVAREQLYSVTNYSLEGGAIRASLGVSVNTLAADSGAAADTWMISGIVNPIGQTTAPEELRFVNEASARSRRTAGLCTGGFVLAEAGLLDGRRVTTHWAFAAAMQQRWPKARVEPDRIFIVDGRIWTSAGLTAAMDLALGMVEKDHGGEFATSVARALVMHHRRSGGQSQHSEMLALAPKSERIQVALEYARVNLSKTLRVDDLAKAAHLSTRQFGRIFLSETGESPAKAIERLRLETARNMIERGRHPLETIARETGFRDGRHLREVFVRAYGIAPQSLRREARSNRTPQSIDIAQ</sequence>
<dbReference type="SUPFAM" id="SSF52317">
    <property type="entry name" value="Class I glutamine amidotransferase-like"/>
    <property type="match status" value="1"/>
</dbReference>
<dbReference type="RefSeq" id="WP_230561905.1">
    <property type="nucleotide sequence ID" value="NZ_JAJITC010000006.1"/>
</dbReference>
<dbReference type="SUPFAM" id="SSF46689">
    <property type="entry name" value="Homeodomain-like"/>
    <property type="match status" value="2"/>
</dbReference>
<protein>
    <submittedName>
        <fullName evidence="5">GlxA family transcriptional regulator</fullName>
    </submittedName>
</protein>
<dbReference type="PROSITE" id="PS01124">
    <property type="entry name" value="HTH_ARAC_FAMILY_2"/>
    <property type="match status" value="1"/>
</dbReference>
<dbReference type="CDD" id="cd03137">
    <property type="entry name" value="GATase1_AraC_1"/>
    <property type="match status" value="1"/>
</dbReference>
<evidence type="ECO:0000313" key="6">
    <source>
        <dbReference type="Proteomes" id="UP001430614"/>
    </source>
</evidence>
<keyword evidence="1" id="KW-0805">Transcription regulation</keyword>
<evidence type="ECO:0000259" key="4">
    <source>
        <dbReference type="PROSITE" id="PS01124"/>
    </source>
</evidence>
<dbReference type="SMART" id="SM00342">
    <property type="entry name" value="HTH_ARAC"/>
    <property type="match status" value="1"/>
</dbReference>
<dbReference type="Gene3D" id="3.40.50.880">
    <property type="match status" value="1"/>
</dbReference>
<dbReference type="PANTHER" id="PTHR43130:SF3">
    <property type="entry name" value="HTH-TYPE TRANSCRIPTIONAL REGULATOR RV1931C"/>
    <property type="match status" value="1"/>
</dbReference>
<reference evidence="5 6" key="1">
    <citation type="submission" date="2021-11" db="EMBL/GenBank/DDBJ databases">
        <authorList>
            <person name="Oh E.-T."/>
            <person name="Kim S.-B."/>
        </authorList>
    </citation>
    <scope>NUCLEOTIDE SEQUENCE [LARGE SCALE GENOMIC DNA]</scope>
    <source>
        <strain evidence="5 6">MMS20-SJTN17</strain>
    </source>
</reference>
<accession>A0ABS8KE26</accession>
<dbReference type="Proteomes" id="UP001430614">
    <property type="component" value="Unassembled WGS sequence"/>
</dbReference>
<dbReference type="EMBL" id="JAJITC010000006">
    <property type="protein sequence ID" value="MCC8402728.1"/>
    <property type="molecule type" value="Genomic_DNA"/>
</dbReference>
<dbReference type="InterPro" id="IPR029062">
    <property type="entry name" value="Class_I_gatase-like"/>
</dbReference>
<dbReference type="InterPro" id="IPR009057">
    <property type="entry name" value="Homeodomain-like_sf"/>
</dbReference>
<dbReference type="Pfam" id="PF01965">
    <property type="entry name" value="DJ-1_PfpI"/>
    <property type="match status" value="1"/>
</dbReference>
<feature type="domain" description="HTH araC/xylS-type" evidence="4">
    <location>
        <begin position="212"/>
        <end position="310"/>
    </location>
</feature>
<keyword evidence="6" id="KW-1185">Reference proteome</keyword>
<proteinExistence type="predicted"/>
<dbReference type="PANTHER" id="PTHR43130">
    <property type="entry name" value="ARAC-FAMILY TRANSCRIPTIONAL REGULATOR"/>
    <property type="match status" value="1"/>
</dbReference>
<comment type="caution">
    <text evidence="5">The sequence shown here is derived from an EMBL/GenBank/DDBJ whole genome shotgun (WGS) entry which is preliminary data.</text>
</comment>
<keyword evidence="3" id="KW-0804">Transcription</keyword>
<dbReference type="InterPro" id="IPR018062">
    <property type="entry name" value="HTH_AraC-typ_CS"/>
</dbReference>
<dbReference type="PROSITE" id="PS00041">
    <property type="entry name" value="HTH_ARAC_FAMILY_1"/>
    <property type="match status" value="1"/>
</dbReference>
<evidence type="ECO:0000256" key="1">
    <source>
        <dbReference type="ARBA" id="ARBA00023015"/>
    </source>
</evidence>
<dbReference type="Pfam" id="PF12833">
    <property type="entry name" value="HTH_18"/>
    <property type="match status" value="1"/>
</dbReference>
<evidence type="ECO:0000256" key="3">
    <source>
        <dbReference type="ARBA" id="ARBA00023163"/>
    </source>
</evidence>
<name>A0ABS8KE26_9BURK</name>
<dbReference type="InterPro" id="IPR018060">
    <property type="entry name" value="HTH_AraC"/>
</dbReference>
<evidence type="ECO:0000256" key="2">
    <source>
        <dbReference type="ARBA" id="ARBA00023125"/>
    </source>
</evidence>
<dbReference type="InterPro" id="IPR002818">
    <property type="entry name" value="DJ-1/PfpI"/>
</dbReference>
<organism evidence="5 6">
    <name type="scientific">Paraburkholderia translucens</name>
    <dbReference type="NCBI Taxonomy" id="2886945"/>
    <lineage>
        <taxon>Bacteria</taxon>
        <taxon>Pseudomonadati</taxon>
        <taxon>Pseudomonadota</taxon>
        <taxon>Betaproteobacteria</taxon>
        <taxon>Burkholderiales</taxon>
        <taxon>Burkholderiaceae</taxon>
        <taxon>Paraburkholderia</taxon>
    </lineage>
</organism>
<gene>
    <name evidence="5" type="ORF">LJ655_12655</name>
</gene>
<dbReference type="Gene3D" id="1.10.10.60">
    <property type="entry name" value="Homeodomain-like"/>
    <property type="match status" value="1"/>
</dbReference>
<keyword evidence="2" id="KW-0238">DNA-binding</keyword>